<evidence type="ECO:0000259" key="1">
    <source>
        <dbReference type="Pfam" id="PF02720"/>
    </source>
</evidence>
<name>A0A367YU69_9ACTN</name>
<sequence length="308" mass="32257">MLVRARELRSVALAAEAALLEQAAVWADLHPPVEPWLAAGRSDGGRATGIPLAGAGTPEVAVDAVAEWAASLGLSTGSGERLIGQALELRHRLPRLWALVQDGGVPAWQARQVAERIMSLTAEAAGFVDAQVAGVVGRIGLTQLERLVETALLRFMPAEAEERRQQAADSRCFRVEHDTTGARQGISTVFGRLDQLDAVALDTAVGEGATALARLGCTDSLDVRRSRAAGDLARRQPALDLLLAEADGDTPAAREGAARAVERVVLYVHLSAAAVAGPAEPGQVENTGTPVTADQVREWCGRPGAGSR</sequence>
<protein>
    <submittedName>
        <fullName evidence="2">DUF222 domain-containing protein</fullName>
    </submittedName>
</protein>
<dbReference type="EMBL" id="QOUI01000006">
    <property type="protein sequence ID" value="RCK69426.1"/>
    <property type="molecule type" value="Genomic_DNA"/>
</dbReference>
<dbReference type="Pfam" id="PF02720">
    <property type="entry name" value="DUF222"/>
    <property type="match status" value="1"/>
</dbReference>
<evidence type="ECO:0000313" key="3">
    <source>
        <dbReference type="Proteomes" id="UP000252770"/>
    </source>
</evidence>
<organism evidence="2 3">
    <name type="scientific">Desertihabitans brevis</name>
    <dbReference type="NCBI Taxonomy" id="2268447"/>
    <lineage>
        <taxon>Bacteria</taxon>
        <taxon>Bacillati</taxon>
        <taxon>Actinomycetota</taxon>
        <taxon>Actinomycetes</taxon>
        <taxon>Propionibacteriales</taxon>
        <taxon>Propionibacteriaceae</taxon>
        <taxon>Desertihabitans</taxon>
    </lineage>
</organism>
<proteinExistence type="predicted"/>
<gene>
    <name evidence="2" type="ORF">DT076_11110</name>
</gene>
<reference evidence="2 3" key="1">
    <citation type="submission" date="2018-07" db="EMBL/GenBank/DDBJ databases">
        <title>Desertimonas flava gen. nov. sp. nov.</title>
        <authorList>
            <person name="Liu S."/>
        </authorList>
    </citation>
    <scope>NUCLEOTIDE SEQUENCE [LARGE SCALE GENOMIC DNA]</scope>
    <source>
        <strain evidence="2 3">16Sb5-5</strain>
    </source>
</reference>
<comment type="caution">
    <text evidence="2">The sequence shown here is derived from an EMBL/GenBank/DDBJ whole genome shotgun (WGS) entry which is preliminary data.</text>
</comment>
<feature type="domain" description="DUF222" evidence="1">
    <location>
        <begin position="65"/>
        <end position="298"/>
    </location>
</feature>
<accession>A0A367YU69</accession>
<dbReference type="InterPro" id="IPR003870">
    <property type="entry name" value="DUF222"/>
</dbReference>
<evidence type="ECO:0000313" key="2">
    <source>
        <dbReference type="EMBL" id="RCK69426.1"/>
    </source>
</evidence>
<dbReference type="AlphaFoldDB" id="A0A367YU69"/>
<dbReference type="Proteomes" id="UP000252770">
    <property type="component" value="Unassembled WGS sequence"/>
</dbReference>
<keyword evidence="3" id="KW-1185">Reference proteome</keyword>